<dbReference type="RefSeq" id="WP_160906960.1">
    <property type="nucleotide sequence ID" value="NZ_WVHS01000002.1"/>
</dbReference>
<reference evidence="1 2" key="1">
    <citation type="submission" date="2019-11" db="EMBL/GenBank/DDBJ databases">
        <title>Pedobacter sp. HMF7056 Genome sequencing and assembly.</title>
        <authorList>
            <person name="Kang H."/>
            <person name="Kim H."/>
            <person name="Joh K."/>
        </authorList>
    </citation>
    <scope>NUCLEOTIDE SEQUENCE [LARGE SCALE GENOMIC DNA]</scope>
    <source>
        <strain evidence="1 2">HMF7056</strain>
    </source>
</reference>
<keyword evidence="2" id="KW-1185">Reference proteome</keyword>
<dbReference type="AlphaFoldDB" id="A0A7K1XYE6"/>
<dbReference type="PANTHER" id="PTHR36842:SF1">
    <property type="entry name" value="PROTEIN TOLB"/>
    <property type="match status" value="1"/>
</dbReference>
<dbReference type="InterPro" id="IPR011042">
    <property type="entry name" value="6-blade_b-propeller_TolB-like"/>
</dbReference>
<dbReference type="SUPFAM" id="SSF69304">
    <property type="entry name" value="Tricorn protease N-terminal domain"/>
    <property type="match status" value="1"/>
</dbReference>
<evidence type="ECO:0008006" key="3">
    <source>
        <dbReference type="Google" id="ProtNLM"/>
    </source>
</evidence>
<gene>
    <name evidence="1" type="ORF">GS398_11855</name>
</gene>
<comment type="caution">
    <text evidence="1">The sequence shown here is derived from an EMBL/GenBank/DDBJ whole genome shotgun (WGS) entry which is preliminary data.</text>
</comment>
<evidence type="ECO:0000313" key="2">
    <source>
        <dbReference type="Proteomes" id="UP000451233"/>
    </source>
</evidence>
<dbReference type="EMBL" id="WVHS01000002">
    <property type="protein sequence ID" value="MXV16000.1"/>
    <property type="molecule type" value="Genomic_DNA"/>
</dbReference>
<dbReference type="Proteomes" id="UP000451233">
    <property type="component" value="Unassembled WGS sequence"/>
</dbReference>
<name>A0A7K1XYE6_9SPHI</name>
<sequence>MKRASIYNYKTLSIKYLLTIILTLTFQKAFSQLFDESQNPPSLEWRQLNTKNFQVVYPAGLESEARRMANTLTAIIEKVSRSYHKVPRKITVILQNQGTTSNGFVQLAPRRSEFFTIPSQEFDYQDWLNSLAVHELRHVVQFDKLAGGFKAPLESLGLAIFGITLPPWFYEGDAVVTETALTHAGRGRQAEFDLPFRANLLSGRRFSYSKNYLGSLTDNTPGYYPLGYFMTAKLRRDYGPRIMDSILSRVARAPFLPYRLSRSIKKLTGMNTRQLHDSTVAELTGLWKQQQVAAGVAPYAPINKRRTRAELNYLMPVAVAPGKTAVLRRGVGQVPAIVLLGSAGKETTLVRIGIQEEPYFRYAAGLYVWDEFRFDARFHKRSFNVVMSYDPATGAKRQLTHKTRLFAPNVSPDGQTIIAVAVSYANVISLVEMDRNGKTLREFPSPGNDMLQNPSWHASGQKVVVTGVSGKGKTLYELDCNTGKFTMLMPYLLQLISKPVYIENKILYKGQNNGTDNLMLLDPGRSTLQVTSSPYGAYNPSYDAATNRVLFNDYQPSGYNAAAISAAELSGSRPAPGSEVLPYIEPVAKQEGNRDVFDSIPAVNYPSKPYREFANLFYFHSLVPIAEENDYFNDNNYGLKLQSNNKLNTLGAYVGYQYNNALGRSEYLAGLTWSRLFPVFDLSYLNRARFTYVKRLPTSPLPDVPVSWRENAWEATMKIPLVFNRLNKTYGTGFEVSTSYVTRYGFENRPGNVVTRLKFPMSYRFYESMNTQRSARDLAPRWGQNMSVQYRHFPFENQLQGELLTFKSTFFFPGLFLNHSLQASFNYQEGSGNYDMTNDIPRVSGYSNLPPAGAVHNTLLTAYRMPLFYPDWEIGPLAYIKRFTGGFFADFENAGHGNRFAPRTFGAEVRADMNLLRFYLPDFSFSTKIIFSDAASGKKTILDAGFTYNY</sequence>
<evidence type="ECO:0000313" key="1">
    <source>
        <dbReference type="EMBL" id="MXV16000.1"/>
    </source>
</evidence>
<organism evidence="1 2">
    <name type="scientific">Hufsiella ginkgonis</name>
    <dbReference type="NCBI Taxonomy" id="2695274"/>
    <lineage>
        <taxon>Bacteria</taxon>
        <taxon>Pseudomonadati</taxon>
        <taxon>Bacteroidota</taxon>
        <taxon>Sphingobacteriia</taxon>
        <taxon>Sphingobacteriales</taxon>
        <taxon>Sphingobacteriaceae</taxon>
        <taxon>Hufsiella</taxon>
    </lineage>
</organism>
<protein>
    <recommendedName>
        <fullName evidence="3">TolB protein</fullName>
    </recommendedName>
</protein>
<proteinExistence type="predicted"/>
<accession>A0A7K1XYE6</accession>
<dbReference type="PANTHER" id="PTHR36842">
    <property type="entry name" value="PROTEIN TOLB HOMOLOG"/>
    <property type="match status" value="1"/>
</dbReference>
<dbReference type="Gene3D" id="2.120.10.30">
    <property type="entry name" value="TolB, C-terminal domain"/>
    <property type="match status" value="1"/>
</dbReference>